<reference evidence="4" key="1">
    <citation type="submission" date="2020-04" db="EMBL/GenBank/DDBJ databases">
        <authorList>
            <person name="Neveu A P."/>
        </authorList>
    </citation>
    <scope>NUCLEOTIDE SEQUENCE</scope>
    <source>
        <tissue evidence="4">Whole embryo</tissue>
    </source>
</reference>
<dbReference type="PANTHER" id="PTHR31058">
    <property type="entry name" value="ZINC FINGER C4H2 DOMAIN-CONTAINING PROTEIN"/>
    <property type="match status" value="1"/>
</dbReference>
<feature type="domain" description="C4H2-type" evidence="3">
    <location>
        <begin position="180"/>
        <end position="222"/>
    </location>
</feature>
<evidence type="ECO:0000256" key="2">
    <source>
        <dbReference type="SAM" id="MobiDB-lite"/>
    </source>
</evidence>
<dbReference type="Pfam" id="PF10146">
    <property type="entry name" value="zf-C4H2"/>
    <property type="match status" value="2"/>
</dbReference>
<feature type="compositionally biased region" description="Basic residues" evidence="2">
    <location>
        <begin position="207"/>
        <end position="221"/>
    </location>
</feature>
<protein>
    <submittedName>
        <fullName evidence="4">Zinc finger C4H2 domain-containing protein-like</fullName>
    </submittedName>
</protein>
<name>A0A6F9DWT8_9ASCI</name>
<dbReference type="PANTHER" id="PTHR31058:SF2">
    <property type="entry name" value="ZINC FINGER C4H2 DOMAIN-CONTAINING PROTEIN"/>
    <property type="match status" value="1"/>
</dbReference>
<feature type="region of interest" description="Disordered" evidence="2">
    <location>
        <begin position="205"/>
        <end position="228"/>
    </location>
</feature>
<sequence>MEDNEISTEECYRKLEKIKTIRQKTIQLEKIKSTIKDAVHDAEEERKSLEEYKNELSHLLQEKMAHVEELRLIHTDINTMESLIKQSTNDRNSTLTEAQKLMQQYKPLKREVDILRLDIGLNRNPELIEEEPNITSGILASDITLGNDLDKQPPTDISSLMVESHEAFPPMLANESKQTAQPPPMKACLSCHQQIHRNAPICPLCKAKSRSRNPKKPKKSVVKQEDQQ</sequence>
<dbReference type="InterPro" id="IPR018482">
    <property type="entry name" value="Znf-C4H2"/>
</dbReference>
<accession>A0A6F9DWT8</accession>
<evidence type="ECO:0000313" key="4">
    <source>
        <dbReference type="EMBL" id="CAB3267882.1"/>
    </source>
</evidence>
<dbReference type="EMBL" id="LR792020">
    <property type="protein sequence ID" value="CAB3267882.1"/>
    <property type="molecule type" value="mRNA"/>
</dbReference>
<dbReference type="GO" id="GO:0005634">
    <property type="term" value="C:nucleus"/>
    <property type="evidence" value="ECO:0007669"/>
    <property type="project" value="TreeGrafter"/>
</dbReference>
<proteinExistence type="evidence at transcript level"/>
<dbReference type="InterPro" id="IPR044069">
    <property type="entry name" value="ZF_C4H2"/>
</dbReference>
<gene>
    <name evidence="4" type="primary">Zc4h2</name>
</gene>
<feature type="coiled-coil region" evidence="1">
    <location>
        <begin position="32"/>
        <end position="69"/>
    </location>
</feature>
<keyword evidence="1" id="KW-0175">Coiled coil</keyword>
<organism evidence="4">
    <name type="scientific">Phallusia mammillata</name>
    <dbReference type="NCBI Taxonomy" id="59560"/>
    <lineage>
        <taxon>Eukaryota</taxon>
        <taxon>Metazoa</taxon>
        <taxon>Chordata</taxon>
        <taxon>Tunicata</taxon>
        <taxon>Ascidiacea</taxon>
        <taxon>Phlebobranchia</taxon>
        <taxon>Ascidiidae</taxon>
        <taxon>Phallusia</taxon>
    </lineage>
</organism>
<dbReference type="PROSITE" id="PS51896">
    <property type="entry name" value="ZF_C4H2"/>
    <property type="match status" value="1"/>
</dbReference>
<dbReference type="AlphaFoldDB" id="A0A6F9DWT8"/>
<evidence type="ECO:0000256" key="1">
    <source>
        <dbReference type="SAM" id="Coils"/>
    </source>
</evidence>
<evidence type="ECO:0000259" key="3">
    <source>
        <dbReference type="PROSITE" id="PS51896"/>
    </source>
</evidence>
<dbReference type="GO" id="GO:0045666">
    <property type="term" value="P:positive regulation of neuron differentiation"/>
    <property type="evidence" value="ECO:0007669"/>
    <property type="project" value="TreeGrafter"/>
</dbReference>